<dbReference type="PANTHER" id="PTHR11709:SF511">
    <property type="entry name" value="LACCASE"/>
    <property type="match status" value="1"/>
</dbReference>
<evidence type="ECO:0000256" key="7">
    <source>
        <dbReference type="SAM" id="SignalP"/>
    </source>
</evidence>
<dbReference type="EMBL" id="KN817547">
    <property type="protein sequence ID" value="KJA22740.1"/>
    <property type="molecule type" value="Genomic_DNA"/>
</dbReference>
<comment type="similarity">
    <text evidence="1">Belongs to the multicopper oxidase family.</text>
</comment>
<dbReference type="InterPro" id="IPR033138">
    <property type="entry name" value="Cu_oxidase_CS"/>
</dbReference>
<dbReference type="PANTHER" id="PTHR11709">
    <property type="entry name" value="MULTI-COPPER OXIDASE"/>
    <property type="match status" value="1"/>
</dbReference>
<evidence type="ECO:0000259" key="10">
    <source>
        <dbReference type="Pfam" id="PF07732"/>
    </source>
</evidence>
<dbReference type="InterPro" id="IPR011707">
    <property type="entry name" value="Cu-oxidase-like_N"/>
</dbReference>
<dbReference type="InterPro" id="IPR001117">
    <property type="entry name" value="Cu-oxidase_2nd"/>
</dbReference>
<dbReference type="Pfam" id="PF07731">
    <property type="entry name" value="Cu-oxidase_2"/>
    <property type="match status" value="1"/>
</dbReference>
<evidence type="ECO:0000256" key="3">
    <source>
        <dbReference type="ARBA" id="ARBA00023002"/>
    </source>
</evidence>
<evidence type="ECO:0000256" key="1">
    <source>
        <dbReference type="ARBA" id="ARBA00010609"/>
    </source>
</evidence>
<dbReference type="OrthoDB" id="2121828at2759"/>
<reference evidence="12" key="1">
    <citation type="submission" date="2014-04" db="EMBL/GenBank/DDBJ databases">
        <title>Evolutionary Origins and Diversification of the Mycorrhizal Mutualists.</title>
        <authorList>
            <consortium name="DOE Joint Genome Institute"/>
            <consortium name="Mycorrhizal Genomics Consortium"/>
            <person name="Kohler A."/>
            <person name="Kuo A."/>
            <person name="Nagy L.G."/>
            <person name="Floudas D."/>
            <person name="Copeland A."/>
            <person name="Barry K.W."/>
            <person name="Cichocki N."/>
            <person name="Veneault-Fourrey C."/>
            <person name="LaButti K."/>
            <person name="Lindquist E.A."/>
            <person name="Lipzen A."/>
            <person name="Lundell T."/>
            <person name="Morin E."/>
            <person name="Murat C."/>
            <person name="Riley R."/>
            <person name="Ohm R."/>
            <person name="Sun H."/>
            <person name="Tunlid A."/>
            <person name="Henrissat B."/>
            <person name="Grigoriev I.V."/>
            <person name="Hibbett D.S."/>
            <person name="Martin F."/>
        </authorList>
    </citation>
    <scope>NUCLEOTIDE SEQUENCE [LARGE SCALE GENOMIC DNA]</scope>
    <source>
        <strain evidence="12">FD-334 SS-4</strain>
    </source>
</reference>
<dbReference type="STRING" id="945553.A0A0D2PSM4"/>
<feature type="chain" id="PRO_5002248804" evidence="7">
    <location>
        <begin position="19"/>
        <end position="516"/>
    </location>
</feature>
<feature type="domain" description="Plastocyanin-like" evidence="9">
    <location>
        <begin position="368"/>
        <end position="488"/>
    </location>
</feature>
<dbReference type="InterPro" id="IPR045087">
    <property type="entry name" value="Cu-oxidase_fam"/>
</dbReference>
<dbReference type="InterPro" id="IPR008972">
    <property type="entry name" value="Cupredoxin"/>
</dbReference>
<keyword evidence="3" id="KW-0560">Oxidoreductase</keyword>
<dbReference type="InterPro" id="IPR002355">
    <property type="entry name" value="Cu_oxidase_Cu_BS"/>
</dbReference>
<keyword evidence="7" id="KW-0732">Signal</keyword>
<evidence type="ECO:0000256" key="6">
    <source>
        <dbReference type="ARBA" id="ARBA00023180"/>
    </source>
</evidence>
<dbReference type="Proteomes" id="UP000054270">
    <property type="component" value="Unassembled WGS sequence"/>
</dbReference>
<evidence type="ECO:0000256" key="4">
    <source>
        <dbReference type="ARBA" id="ARBA00023008"/>
    </source>
</evidence>
<evidence type="ECO:0000259" key="9">
    <source>
        <dbReference type="Pfam" id="PF07731"/>
    </source>
</evidence>
<sequence length="516" mass="55163">MFSSQAIVALSVAVGAYAAIGPSTSLYIANAKIQPDGFNRSAVLAGPTAAGVKFPGPLITGFKGNTFSLNVIDQLNDTTMLTSTSIHWHGFFQKNTTWADGPVGVNQCPISSGHSFLYQFQALDQAGTFWYHSHHSTQYCDGLRGAMVVYDKSDPHRARYDYDDDTTVITLADWYHTPAPSAGLVPTADATLINGIGRYAGGPTVALAVIRVLPKKRYRFRLVSISCDPNFTFSIDSHNFTIIEVDGINVQPLIVDSIQIFAGQRYSFVLNTTQAISNYWIRAEPNVGTVGFDGGVNSAILRYFGAALIDPNTTTTVTTPLVETNLHPLTSPAAPGVATPGAADINLNLALDFDFTSLLFTVNGATFVPPTLPVLLQILNGAAATSLLPSGSVYLLPANSVVEISIPGGSVGSPHPIHLHGHDFSVVRSAGSTVYNYVNPVRRDVVNTGVAGDNTTIRFQTDNAGPWIIHCHIDWHLELGLAVVMAEDVGTVATMDPPTAWDSLCPIYNALPAQTF</sequence>
<dbReference type="FunFam" id="2.60.40.420:FF:000045">
    <property type="entry name" value="Laccase 2"/>
    <property type="match status" value="1"/>
</dbReference>
<evidence type="ECO:0000256" key="2">
    <source>
        <dbReference type="ARBA" id="ARBA00022723"/>
    </source>
</evidence>
<protein>
    <submittedName>
        <fullName evidence="11">Multicopper oxidase</fullName>
    </submittedName>
</protein>
<organism evidence="11 12">
    <name type="scientific">Hypholoma sublateritium (strain FD-334 SS-4)</name>
    <dbReference type="NCBI Taxonomy" id="945553"/>
    <lineage>
        <taxon>Eukaryota</taxon>
        <taxon>Fungi</taxon>
        <taxon>Dikarya</taxon>
        <taxon>Basidiomycota</taxon>
        <taxon>Agaricomycotina</taxon>
        <taxon>Agaricomycetes</taxon>
        <taxon>Agaricomycetidae</taxon>
        <taxon>Agaricales</taxon>
        <taxon>Agaricineae</taxon>
        <taxon>Strophariaceae</taxon>
        <taxon>Hypholoma</taxon>
    </lineage>
</organism>
<dbReference type="GO" id="GO:0016491">
    <property type="term" value="F:oxidoreductase activity"/>
    <property type="evidence" value="ECO:0007669"/>
    <property type="project" value="UniProtKB-KW"/>
</dbReference>
<name>A0A0D2PSM4_HYPSF</name>
<dbReference type="Pfam" id="PF00394">
    <property type="entry name" value="Cu-oxidase"/>
    <property type="match status" value="1"/>
</dbReference>
<dbReference type="PROSITE" id="PS00080">
    <property type="entry name" value="MULTICOPPER_OXIDASE2"/>
    <property type="match status" value="1"/>
</dbReference>
<keyword evidence="6" id="KW-0325">Glycoprotein</keyword>
<feature type="domain" description="Plastocyanin-like" evidence="8">
    <location>
        <begin position="166"/>
        <end position="305"/>
    </location>
</feature>
<evidence type="ECO:0000259" key="8">
    <source>
        <dbReference type="Pfam" id="PF00394"/>
    </source>
</evidence>
<dbReference type="OMA" id="PIWRDVV"/>
<dbReference type="Gene3D" id="2.60.40.420">
    <property type="entry name" value="Cupredoxins - blue copper proteins"/>
    <property type="match status" value="3"/>
</dbReference>
<keyword evidence="5" id="KW-1015">Disulfide bond</keyword>
<feature type="domain" description="Plastocyanin-like" evidence="10">
    <location>
        <begin position="53"/>
        <end position="153"/>
    </location>
</feature>
<feature type="signal peptide" evidence="7">
    <location>
        <begin position="1"/>
        <end position="18"/>
    </location>
</feature>
<accession>A0A0D2PSM4</accession>
<dbReference type="GO" id="GO:0005507">
    <property type="term" value="F:copper ion binding"/>
    <property type="evidence" value="ECO:0007669"/>
    <property type="project" value="InterPro"/>
</dbReference>
<evidence type="ECO:0000256" key="5">
    <source>
        <dbReference type="ARBA" id="ARBA00023157"/>
    </source>
</evidence>
<dbReference type="Pfam" id="PF07732">
    <property type="entry name" value="Cu-oxidase_3"/>
    <property type="match status" value="1"/>
</dbReference>
<keyword evidence="2" id="KW-0479">Metal-binding</keyword>
<keyword evidence="4" id="KW-0186">Copper</keyword>
<keyword evidence="12" id="KW-1185">Reference proteome</keyword>
<gene>
    <name evidence="11" type="ORF">HYPSUDRAFT_201837</name>
</gene>
<dbReference type="InterPro" id="IPR011706">
    <property type="entry name" value="Cu-oxidase_C"/>
</dbReference>
<dbReference type="SUPFAM" id="SSF49503">
    <property type="entry name" value="Cupredoxins"/>
    <property type="match status" value="3"/>
</dbReference>
<evidence type="ECO:0000313" key="11">
    <source>
        <dbReference type="EMBL" id="KJA22740.1"/>
    </source>
</evidence>
<dbReference type="PROSITE" id="PS00079">
    <property type="entry name" value="MULTICOPPER_OXIDASE1"/>
    <property type="match status" value="1"/>
</dbReference>
<dbReference type="AlphaFoldDB" id="A0A0D2PSM4"/>
<dbReference type="CDD" id="cd13903">
    <property type="entry name" value="CuRO_3_Tv-LCC_like"/>
    <property type="match status" value="1"/>
</dbReference>
<proteinExistence type="inferred from homology"/>
<evidence type="ECO:0000313" key="12">
    <source>
        <dbReference type="Proteomes" id="UP000054270"/>
    </source>
</evidence>